<dbReference type="Gene3D" id="1.25.40.20">
    <property type="entry name" value="Ankyrin repeat-containing domain"/>
    <property type="match status" value="1"/>
</dbReference>
<feature type="region of interest" description="Disordered" evidence="4">
    <location>
        <begin position="1"/>
        <end position="64"/>
    </location>
</feature>
<proteinExistence type="predicted"/>
<evidence type="ECO:0000256" key="2">
    <source>
        <dbReference type="ARBA" id="ARBA00023043"/>
    </source>
</evidence>
<sequence>MAPVDDPAVNHFSSPPAHHHHHHVSPALSHVKVPAALRYSSPPPSEPGGPSLHQQQQQMSGELPQADDFASFHRAAPQMVHTPESVSSLPYAPFQSPAATTADEPLQKIPPGHSMQTILLWPPGMAQAPFQNDAVPPASTWDVPSHAMFRAVRNGHENIVRFLINSRADLSRRDQEGRTIIHYAVECRKLSITQMLLEHLEDGALLNARDASGSTPLHIAIQLGDMNTAAMLLELGVDTHVANNDGDVALDLAIDAGSLALVQLLAAYRA</sequence>
<dbReference type="InterPro" id="IPR002110">
    <property type="entry name" value="Ankyrin_rpt"/>
</dbReference>
<dbReference type="EMBL" id="AZHF01000004">
    <property type="protein sequence ID" value="OAA76661.1"/>
    <property type="molecule type" value="Genomic_DNA"/>
</dbReference>
<dbReference type="Proteomes" id="UP000076881">
    <property type="component" value="Unassembled WGS sequence"/>
</dbReference>
<dbReference type="PROSITE" id="PS50297">
    <property type="entry name" value="ANK_REP_REGION"/>
    <property type="match status" value="1"/>
</dbReference>
<accession>A0A168GM09</accession>
<comment type="caution">
    <text evidence="5">The sequence shown here is derived from an EMBL/GenBank/DDBJ whole genome shotgun (WGS) entry which is preliminary data.</text>
</comment>
<evidence type="ECO:0000313" key="5">
    <source>
        <dbReference type="EMBL" id="OAA76661.1"/>
    </source>
</evidence>
<organism evidence="5 6">
    <name type="scientific">Akanthomyces lecanii RCEF 1005</name>
    <dbReference type="NCBI Taxonomy" id="1081108"/>
    <lineage>
        <taxon>Eukaryota</taxon>
        <taxon>Fungi</taxon>
        <taxon>Dikarya</taxon>
        <taxon>Ascomycota</taxon>
        <taxon>Pezizomycotina</taxon>
        <taxon>Sordariomycetes</taxon>
        <taxon>Hypocreomycetidae</taxon>
        <taxon>Hypocreales</taxon>
        <taxon>Cordycipitaceae</taxon>
        <taxon>Akanthomyces</taxon>
        <taxon>Cordyceps confragosa</taxon>
    </lineage>
</organism>
<dbReference type="SUPFAM" id="SSF48403">
    <property type="entry name" value="Ankyrin repeat"/>
    <property type="match status" value="1"/>
</dbReference>
<reference evidence="5 6" key="1">
    <citation type="journal article" date="2016" name="Genome Biol. Evol.">
        <title>Divergent and convergent evolution of fungal pathogenicity.</title>
        <authorList>
            <person name="Shang Y."/>
            <person name="Xiao G."/>
            <person name="Zheng P."/>
            <person name="Cen K."/>
            <person name="Zhan S."/>
            <person name="Wang C."/>
        </authorList>
    </citation>
    <scope>NUCLEOTIDE SEQUENCE [LARGE SCALE GENOMIC DNA]</scope>
    <source>
        <strain evidence="5 6">RCEF 1005</strain>
    </source>
</reference>
<evidence type="ECO:0000256" key="4">
    <source>
        <dbReference type="SAM" id="MobiDB-lite"/>
    </source>
</evidence>
<evidence type="ECO:0000313" key="6">
    <source>
        <dbReference type="Proteomes" id="UP000076881"/>
    </source>
</evidence>
<dbReference type="SMART" id="SM00248">
    <property type="entry name" value="ANK"/>
    <property type="match status" value="3"/>
</dbReference>
<dbReference type="OrthoDB" id="4893149at2759"/>
<dbReference type="PANTHER" id="PTHR24198:SF165">
    <property type="entry name" value="ANKYRIN REPEAT-CONTAINING PROTEIN-RELATED"/>
    <property type="match status" value="1"/>
</dbReference>
<name>A0A168GM09_CORDF</name>
<feature type="repeat" description="ANK" evidence="3">
    <location>
        <begin position="212"/>
        <end position="244"/>
    </location>
</feature>
<dbReference type="Pfam" id="PF00023">
    <property type="entry name" value="Ank"/>
    <property type="match status" value="1"/>
</dbReference>
<gene>
    <name evidence="5" type="ORF">LEL_06345</name>
</gene>
<keyword evidence="2 3" id="KW-0040">ANK repeat</keyword>
<dbReference type="InterPro" id="IPR036770">
    <property type="entry name" value="Ankyrin_rpt-contain_sf"/>
</dbReference>
<dbReference type="PANTHER" id="PTHR24198">
    <property type="entry name" value="ANKYRIN REPEAT AND PROTEIN KINASE DOMAIN-CONTAINING PROTEIN"/>
    <property type="match status" value="1"/>
</dbReference>
<dbReference type="Pfam" id="PF12796">
    <property type="entry name" value="Ank_2"/>
    <property type="match status" value="1"/>
</dbReference>
<dbReference type="AlphaFoldDB" id="A0A168GM09"/>
<evidence type="ECO:0000256" key="1">
    <source>
        <dbReference type="ARBA" id="ARBA00022737"/>
    </source>
</evidence>
<dbReference type="PROSITE" id="PS50088">
    <property type="entry name" value="ANK_REPEAT"/>
    <property type="match status" value="1"/>
</dbReference>
<feature type="region of interest" description="Disordered" evidence="4">
    <location>
        <begin position="93"/>
        <end position="114"/>
    </location>
</feature>
<keyword evidence="6" id="KW-1185">Reference proteome</keyword>
<keyword evidence="1" id="KW-0677">Repeat</keyword>
<protein>
    <submittedName>
        <fullName evidence="5">Ankyrin repeat-containing domain protein</fullName>
    </submittedName>
</protein>
<dbReference type="STRING" id="1081108.A0A168GM09"/>
<evidence type="ECO:0000256" key="3">
    <source>
        <dbReference type="PROSITE-ProRule" id="PRU00023"/>
    </source>
</evidence>